<keyword evidence="5" id="KW-0813">Transport</keyword>
<comment type="subunit">
    <text evidence="16">Complex I is composed of 45 different subunits. Interacts with BCAP31.</text>
</comment>
<keyword evidence="12" id="KW-0496">Mitochondrion</keyword>
<evidence type="ECO:0000256" key="17">
    <source>
        <dbReference type="SAM" id="MobiDB-lite"/>
    </source>
</evidence>
<reference evidence="19" key="1">
    <citation type="submission" date="2019-10" db="EMBL/GenBank/DDBJ databases">
        <title>Short sand fly seasons in Tbilisi, Georgia, hinder development of host immunity to saliva of the visceral leishmaniasis vector Phlebotomus kandelakii.</title>
        <authorList>
            <person name="Oliveira F."/>
            <person name="Giorgobiani E."/>
            <person name="Guimaraes-Costa A.B."/>
            <person name="Abdeladhim M."/>
            <person name="Oristian J."/>
            <person name="Tskhvaradze L."/>
            <person name="Tsertsvadze N."/>
            <person name="Zakalashvili M."/>
            <person name="Valenzuela J.G."/>
            <person name="Kamhawi S."/>
        </authorList>
    </citation>
    <scope>NUCLEOTIDE SEQUENCE</scope>
    <source>
        <strain evidence="19">Wild-capture in Tbilisi</strain>
        <tissue evidence="19">Salivary glands</tissue>
    </source>
</reference>
<keyword evidence="10" id="KW-0249">Electron transport</keyword>
<keyword evidence="8" id="KW-0999">Mitochondrion inner membrane</keyword>
<evidence type="ECO:0000256" key="15">
    <source>
        <dbReference type="ARBA" id="ARBA00031387"/>
    </source>
</evidence>
<evidence type="ECO:0000256" key="2">
    <source>
        <dbReference type="ARBA" id="ARBA00004434"/>
    </source>
</evidence>
<proteinExistence type="inferred from homology"/>
<comment type="function">
    <text evidence="1">Accessory subunit of the mitochondrial membrane respiratory chain NADH dehydrogenase (Complex I), that is believed not to be involved in catalysis. Complex I functions in the transfer of electrons from NADH to the respiratory chain. The immediate electron acceptor for the enzyme is believed to be ubiquinone.</text>
</comment>
<dbReference type="AlphaFoldDB" id="A0A6B2E9X3"/>
<evidence type="ECO:0000256" key="18">
    <source>
        <dbReference type="SAM" id="Phobius"/>
    </source>
</evidence>
<dbReference type="PANTHER" id="PTHR13327">
    <property type="entry name" value="NADH-UBIQUINONE OXIDOREDUCTASE ESSS SUBUNIT, MITOCHONDRIAL PRECURSOR"/>
    <property type="match status" value="1"/>
</dbReference>
<keyword evidence="11 18" id="KW-1133">Transmembrane helix</keyword>
<evidence type="ECO:0000256" key="13">
    <source>
        <dbReference type="ARBA" id="ARBA00023136"/>
    </source>
</evidence>
<evidence type="ECO:0000313" key="19">
    <source>
        <dbReference type="EMBL" id="NBJ60045.1"/>
    </source>
</evidence>
<dbReference type="PANTHER" id="PTHR13327:SF0">
    <property type="entry name" value="NADH DEHYDROGENASE [UBIQUINONE] 1 BETA SUBCOMPLEX SUBUNIT 11, MITOCHONDRIAL"/>
    <property type="match status" value="1"/>
</dbReference>
<feature type="region of interest" description="Disordered" evidence="17">
    <location>
        <begin position="23"/>
        <end position="46"/>
    </location>
</feature>
<name>A0A6B2E9X3_9DIPT</name>
<evidence type="ECO:0000256" key="5">
    <source>
        <dbReference type="ARBA" id="ARBA00022448"/>
    </source>
</evidence>
<sequence>MSALVRFSALRVLRNTIQTATRHTRALSTSQKNQETGPISPTTPFDTTKTDIELKKNWVSYGFETTDEHRDRSHTRASFFFTVTLCLVWGSFLFAYMPDYRLRDWSQREAFLEIRRRESLGLPHINRDYADPATIVLPTDEDLGNTEIII</sequence>
<dbReference type="Pfam" id="PF10183">
    <property type="entry name" value="ESSS"/>
    <property type="match status" value="1"/>
</dbReference>
<keyword evidence="13 18" id="KW-0472">Membrane</keyword>
<evidence type="ECO:0000256" key="14">
    <source>
        <dbReference type="ARBA" id="ARBA00030753"/>
    </source>
</evidence>
<organism evidence="19">
    <name type="scientific">Phlebotomus kandelakii</name>
    <dbReference type="NCBI Taxonomy" id="1109342"/>
    <lineage>
        <taxon>Eukaryota</taxon>
        <taxon>Metazoa</taxon>
        <taxon>Ecdysozoa</taxon>
        <taxon>Arthropoda</taxon>
        <taxon>Hexapoda</taxon>
        <taxon>Insecta</taxon>
        <taxon>Pterygota</taxon>
        <taxon>Neoptera</taxon>
        <taxon>Endopterygota</taxon>
        <taxon>Diptera</taxon>
        <taxon>Nematocera</taxon>
        <taxon>Psychodoidea</taxon>
        <taxon>Psychodidae</taxon>
        <taxon>Phlebotomus</taxon>
        <taxon>Larroussius</taxon>
    </lineage>
</organism>
<evidence type="ECO:0000256" key="4">
    <source>
        <dbReference type="ARBA" id="ARBA00018632"/>
    </source>
</evidence>
<comment type="similarity">
    <text evidence="3">Belongs to the complex I NDUFB11 subunit family.</text>
</comment>
<evidence type="ECO:0000256" key="8">
    <source>
        <dbReference type="ARBA" id="ARBA00022792"/>
    </source>
</evidence>
<evidence type="ECO:0000256" key="10">
    <source>
        <dbReference type="ARBA" id="ARBA00022982"/>
    </source>
</evidence>
<protein>
    <recommendedName>
        <fullName evidence="4">NADH dehydrogenase [ubiquinone] 1 beta subcomplex subunit 11, mitochondrial</fullName>
    </recommendedName>
    <alternativeName>
        <fullName evidence="15">Complex I-ESSS</fullName>
    </alternativeName>
    <alternativeName>
        <fullName evidence="14">NADH-ubiquinone oxidoreductase ESSS subunit</fullName>
    </alternativeName>
</protein>
<dbReference type="EMBL" id="GIFK01002342">
    <property type="protein sequence ID" value="NBJ60045.1"/>
    <property type="molecule type" value="Transcribed_RNA"/>
</dbReference>
<keyword evidence="9" id="KW-0809">Transit peptide</keyword>
<dbReference type="InterPro" id="IPR019329">
    <property type="entry name" value="NADH_UbQ_OxRdtase_ESSS_su"/>
</dbReference>
<keyword evidence="7 18" id="KW-0812">Transmembrane</keyword>
<feature type="transmembrane region" description="Helical" evidence="18">
    <location>
        <begin position="79"/>
        <end position="97"/>
    </location>
</feature>
<keyword evidence="6" id="KW-0679">Respiratory chain</keyword>
<evidence type="ECO:0000256" key="7">
    <source>
        <dbReference type="ARBA" id="ARBA00022692"/>
    </source>
</evidence>
<evidence type="ECO:0000256" key="11">
    <source>
        <dbReference type="ARBA" id="ARBA00022989"/>
    </source>
</evidence>
<evidence type="ECO:0000256" key="1">
    <source>
        <dbReference type="ARBA" id="ARBA00003195"/>
    </source>
</evidence>
<evidence type="ECO:0000256" key="6">
    <source>
        <dbReference type="ARBA" id="ARBA00022660"/>
    </source>
</evidence>
<dbReference type="GO" id="GO:0005743">
    <property type="term" value="C:mitochondrial inner membrane"/>
    <property type="evidence" value="ECO:0007669"/>
    <property type="project" value="UniProtKB-SubCell"/>
</dbReference>
<evidence type="ECO:0000256" key="12">
    <source>
        <dbReference type="ARBA" id="ARBA00023128"/>
    </source>
</evidence>
<accession>A0A6B2E9X3</accession>
<evidence type="ECO:0000256" key="3">
    <source>
        <dbReference type="ARBA" id="ARBA00008915"/>
    </source>
</evidence>
<comment type="subcellular location">
    <subcellularLocation>
        <location evidence="2">Mitochondrion inner membrane</location>
        <topology evidence="2">Single-pass membrane protein</topology>
    </subcellularLocation>
</comment>
<evidence type="ECO:0000256" key="9">
    <source>
        <dbReference type="ARBA" id="ARBA00022946"/>
    </source>
</evidence>
<evidence type="ECO:0000256" key="16">
    <source>
        <dbReference type="ARBA" id="ARBA00046528"/>
    </source>
</evidence>